<dbReference type="Pfam" id="PF01326">
    <property type="entry name" value="PPDK_N"/>
    <property type="match status" value="1"/>
</dbReference>
<dbReference type="SUPFAM" id="SSF56059">
    <property type="entry name" value="Glutathione synthetase ATP-binding domain-like"/>
    <property type="match status" value="1"/>
</dbReference>
<dbReference type="STRING" id="29364.SAMN04487772_1066"/>
<dbReference type="OrthoDB" id="9765468at2"/>
<dbReference type="InterPro" id="IPR013815">
    <property type="entry name" value="ATP_grasp_subdomain_1"/>
</dbReference>
<organism evidence="2 3">
    <name type="scientific">[Clostridium] polysaccharolyticum</name>
    <dbReference type="NCBI Taxonomy" id="29364"/>
    <lineage>
        <taxon>Bacteria</taxon>
        <taxon>Bacillati</taxon>
        <taxon>Bacillota</taxon>
        <taxon>Clostridia</taxon>
        <taxon>Lachnospirales</taxon>
        <taxon>Lachnospiraceae</taxon>
    </lineage>
</organism>
<sequence length="260" mass="29207">MDKMKDRFRILGNQVEEQVAGLERMGGKAYGLYVLDKNGFQIPETAVIPVGTKFDSQILFQVSNFVKEILDSDSNALFSVRSSGCMEDGHQTSFAGMYETYLNVKQEDIEEAIRKCYQSAHSNRVESYGELMGIKKEEQKRMAIVIQKMVCADMSGVMFTSNPIDGNQSEVIIEAVNGLGEKLVSGQITPDYYCISKENGELLEFEPGDEDGMHLEKKVYETMRLDAKKLVMCFASEMDIEFSVENGNIVYLQARSITSI</sequence>
<evidence type="ECO:0000313" key="3">
    <source>
        <dbReference type="Proteomes" id="UP000199800"/>
    </source>
</evidence>
<reference evidence="2 3" key="1">
    <citation type="submission" date="2016-10" db="EMBL/GenBank/DDBJ databases">
        <authorList>
            <person name="de Groot N.N."/>
        </authorList>
    </citation>
    <scope>NUCLEOTIDE SEQUENCE [LARGE SCALE GENOMIC DNA]</scope>
    <source>
        <strain evidence="2 3">DSM 1801</strain>
    </source>
</reference>
<proteinExistence type="predicted"/>
<dbReference type="Gene3D" id="3.30.470.20">
    <property type="entry name" value="ATP-grasp fold, B domain"/>
    <property type="match status" value="1"/>
</dbReference>
<dbReference type="GO" id="GO:0016301">
    <property type="term" value="F:kinase activity"/>
    <property type="evidence" value="ECO:0007669"/>
    <property type="project" value="UniProtKB-KW"/>
</dbReference>
<dbReference type="InterPro" id="IPR002192">
    <property type="entry name" value="PPDK_AMP/ATP-bd"/>
</dbReference>
<evidence type="ECO:0000313" key="2">
    <source>
        <dbReference type="EMBL" id="SES96913.1"/>
    </source>
</evidence>
<keyword evidence="2" id="KW-0418">Kinase</keyword>
<gene>
    <name evidence="2" type="ORF">SAMN04487772_1066</name>
</gene>
<keyword evidence="2" id="KW-0808">Transferase</keyword>
<keyword evidence="2" id="KW-0670">Pyruvate</keyword>
<dbReference type="Gene3D" id="3.30.1490.20">
    <property type="entry name" value="ATP-grasp fold, A domain"/>
    <property type="match status" value="1"/>
</dbReference>
<protein>
    <submittedName>
        <fullName evidence="2">Pyruvate phosphate dikinase, PEP/pyruvate binding domain</fullName>
    </submittedName>
</protein>
<dbReference type="GO" id="GO:0005524">
    <property type="term" value="F:ATP binding"/>
    <property type="evidence" value="ECO:0007669"/>
    <property type="project" value="InterPro"/>
</dbReference>
<evidence type="ECO:0000259" key="1">
    <source>
        <dbReference type="Pfam" id="PF01326"/>
    </source>
</evidence>
<dbReference type="EMBL" id="FOHN01000006">
    <property type="protein sequence ID" value="SES96913.1"/>
    <property type="molecule type" value="Genomic_DNA"/>
</dbReference>
<feature type="domain" description="Pyruvate phosphate dikinase AMP/ATP-binding" evidence="1">
    <location>
        <begin position="53"/>
        <end position="258"/>
    </location>
</feature>
<dbReference type="AlphaFoldDB" id="A0A1I0ASL8"/>
<dbReference type="PANTHER" id="PTHR43615:SF1">
    <property type="entry name" value="PPDK_N DOMAIN-CONTAINING PROTEIN"/>
    <property type="match status" value="1"/>
</dbReference>
<name>A0A1I0ASL8_9FIRM</name>
<dbReference type="InterPro" id="IPR051549">
    <property type="entry name" value="PEP_Utilizing_Enz"/>
</dbReference>
<dbReference type="Proteomes" id="UP000199800">
    <property type="component" value="Unassembled WGS sequence"/>
</dbReference>
<dbReference type="PANTHER" id="PTHR43615">
    <property type="entry name" value="PHOSPHOENOLPYRUVATE SYNTHASE-RELATED"/>
    <property type="match status" value="1"/>
</dbReference>
<keyword evidence="3" id="KW-1185">Reference proteome</keyword>
<accession>A0A1I0ASL8</accession>